<feature type="compositionally biased region" description="Low complexity" evidence="1">
    <location>
        <begin position="65"/>
        <end position="79"/>
    </location>
</feature>
<evidence type="ECO:0000313" key="2">
    <source>
        <dbReference type="EMBL" id="EKA59873.1"/>
    </source>
</evidence>
<evidence type="ECO:0000256" key="1">
    <source>
        <dbReference type="SAM" id="MobiDB-lite"/>
    </source>
</evidence>
<feature type="compositionally biased region" description="Acidic residues" evidence="1">
    <location>
        <begin position="39"/>
        <end position="50"/>
    </location>
</feature>
<name>K1EKL8_9MICO</name>
<dbReference type="AlphaFoldDB" id="K1EKL8"/>
<dbReference type="OrthoDB" id="4426339at2"/>
<evidence type="ECO:0000313" key="3">
    <source>
        <dbReference type="Proteomes" id="UP000004474"/>
    </source>
</evidence>
<accession>K1EKL8</accession>
<dbReference type="STRING" id="1210046.B277_15872"/>
<dbReference type="RefSeq" id="WP_007929874.1">
    <property type="nucleotide sequence ID" value="NZ_ALWX01000096.1"/>
</dbReference>
<dbReference type="Gene3D" id="3.40.50.720">
    <property type="entry name" value="NAD(P)-binding Rossmann-like Domain"/>
    <property type="match status" value="1"/>
</dbReference>
<protein>
    <submittedName>
        <fullName evidence="2">Uncharacterized protein</fullName>
    </submittedName>
</protein>
<proteinExistence type="predicted"/>
<gene>
    <name evidence="2" type="ORF">B277_15872</name>
</gene>
<reference evidence="2 3" key="1">
    <citation type="journal article" date="2012" name="J. Bacteriol.">
        <title>Genome Sequence of Janibacter hoylei MTCC8307, Isolated from the Stratospheric Air.</title>
        <authorList>
            <person name="Pawar S.P."/>
            <person name="Dhotre D.P."/>
            <person name="Shetty S.A."/>
            <person name="Chowdhury S.P."/>
            <person name="Chaudhari B.L."/>
            <person name="Shouche Y.S."/>
        </authorList>
    </citation>
    <scope>NUCLEOTIDE SEQUENCE [LARGE SCALE GENOMIC DNA]</scope>
    <source>
        <strain evidence="2 3">PVAS-1</strain>
    </source>
</reference>
<feature type="region of interest" description="Disordered" evidence="1">
    <location>
        <begin position="39"/>
        <end position="88"/>
    </location>
</feature>
<organism evidence="2 3">
    <name type="scientific">Janibacter hoylei PVAS-1</name>
    <dbReference type="NCBI Taxonomy" id="1210046"/>
    <lineage>
        <taxon>Bacteria</taxon>
        <taxon>Bacillati</taxon>
        <taxon>Actinomycetota</taxon>
        <taxon>Actinomycetes</taxon>
        <taxon>Micrococcales</taxon>
        <taxon>Intrasporangiaceae</taxon>
        <taxon>Janibacter</taxon>
    </lineage>
</organism>
<comment type="caution">
    <text evidence="2">The sequence shown here is derived from an EMBL/GenBank/DDBJ whole genome shotgun (WGS) entry which is preliminary data.</text>
</comment>
<sequence>MLDHVAGRLGTPEWSFEVAMPGPTLERHRWPAHPRCPECGDEVMPADEAEPTLGVVGSGERPEAGDATTTPPTSGSSTRPARDDTMAG</sequence>
<dbReference type="Proteomes" id="UP000004474">
    <property type="component" value="Unassembled WGS sequence"/>
</dbReference>
<dbReference type="EMBL" id="ALWX01000096">
    <property type="protein sequence ID" value="EKA59873.1"/>
    <property type="molecule type" value="Genomic_DNA"/>
</dbReference>